<feature type="compositionally biased region" description="Low complexity" evidence="1">
    <location>
        <begin position="574"/>
        <end position="593"/>
    </location>
</feature>
<gene>
    <name evidence="2" type="ORF">AB1207_19155</name>
</gene>
<name>A0ABV3PBW3_9ACTN</name>
<keyword evidence="3" id="KW-1185">Reference proteome</keyword>
<dbReference type="Pfam" id="PF13196">
    <property type="entry name" value="DUF4012"/>
    <property type="match status" value="1"/>
</dbReference>
<dbReference type="EMBL" id="JBFNQN010000014">
    <property type="protein sequence ID" value="MEW9266873.1"/>
    <property type="molecule type" value="Genomic_DNA"/>
</dbReference>
<dbReference type="RefSeq" id="WP_367640008.1">
    <property type="nucleotide sequence ID" value="NZ_JBFNQN010000014.1"/>
</dbReference>
<organism evidence="2 3">
    <name type="scientific">Kineococcus endophyticus</name>
    <dbReference type="NCBI Taxonomy" id="1181883"/>
    <lineage>
        <taxon>Bacteria</taxon>
        <taxon>Bacillati</taxon>
        <taxon>Actinomycetota</taxon>
        <taxon>Actinomycetes</taxon>
        <taxon>Kineosporiales</taxon>
        <taxon>Kineosporiaceae</taxon>
        <taxon>Kineococcus</taxon>
    </lineage>
</organism>
<accession>A0ABV3PBW3</accession>
<comment type="caution">
    <text evidence="2">The sequence shown here is derived from an EMBL/GenBank/DDBJ whole genome shotgun (WGS) entry which is preliminary data.</text>
</comment>
<protein>
    <submittedName>
        <fullName evidence="2">DUF4012 domain-containing protein</fullName>
    </submittedName>
</protein>
<sequence length="593" mass="60995">MSGNAEQHLTEPAPTPARRRPPVLRIVLGLLLLLLLAWAAAVAVASVQAGRALQRVAAEAPRLEGEVRAEDWSGARERATRVADEAAAADRATSQLPYRLATHVPWAGAQLQAVAGGAHAAALLTEPLPDALGVVDGVLGQGLVSADRTVNVAGIQQLTPIVLDYQTRIEEARTALHDGESPEVLSVISSRLDPVTAQLDQVSGPLGTATQVLPQLPALLGAQGPRTYLVAFTNPAEVRPVQGIVGAYAYLSVEGGRISLTRTGTDNDLYAARADVGLVGQEYLALYGQDAARVQNVTLGGSADEAGVLTSSLVTVAGLPTPDVVVFVDPVGLGQLLGTEHPPLQLGPFGDVATADLARTLMFDAYVRFGTDQDARKAFLAVTSAAAFEAVLSDGLSTAALDGAREAVDTGHLAVWSSRPEEQSALVAAGVAGVLGPPRDAVARVGLTGVVPSKLDYWVAPTFTVSPPCSGAGTATSSLSLSLANSVPAEVPSYVSNAAAPRAADRRTAVETVSLWVAPWVGLDQVTVDGQPVAAAVDSEEGWRLVRVTVSVRPGTSTTVDWRFSGAAGALPRTVEGPTTATAPTVTAGSCTP</sequence>
<evidence type="ECO:0000313" key="3">
    <source>
        <dbReference type="Proteomes" id="UP001555826"/>
    </source>
</evidence>
<evidence type="ECO:0000256" key="1">
    <source>
        <dbReference type="SAM" id="MobiDB-lite"/>
    </source>
</evidence>
<feature type="region of interest" description="Disordered" evidence="1">
    <location>
        <begin position="573"/>
        <end position="593"/>
    </location>
</feature>
<proteinExistence type="predicted"/>
<dbReference type="Proteomes" id="UP001555826">
    <property type="component" value="Unassembled WGS sequence"/>
</dbReference>
<evidence type="ECO:0000313" key="2">
    <source>
        <dbReference type="EMBL" id="MEW9266873.1"/>
    </source>
</evidence>
<dbReference type="InterPro" id="IPR025101">
    <property type="entry name" value="DUF4012"/>
</dbReference>
<reference evidence="2 3" key="1">
    <citation type="submission" date="2024-07" db="EMBL/GenBank/DDBJ databases">
        <authorList>
            <person name="Thanompreechachai J."/>
            <person name="Duangmal K."/>
        </authorList>
    </citation>
    <scope>NUCLEOTIDE SEQUENCE [LARGE SCALE GENOMIC DNA]</scope>
    <source>
        <strain evidence="2 3">KCTC 19886</strain>
    </source>
</reference>